<sequence length="139" mass="16037">MEVTLSHNKLSKRFLQELQLLDNFEHVMPANIRLPSFQNQRFEISKRIVFQWSRIISSMLRAKEGLGEYNISSILTSFTDKMTNMEGQDGNTNNDLLHMVQESSRADGEGKRVSFANVVTTDKVQTNVNFQKLELQNLE</sequence>
<evidence type="ECO:0000313" key="1">
    <source>
        <dbReference type="EMBL" id="GEZ78318.1"/>
    </source>
</evidence>
<protein>
    <submittedName>
        <fullName evidence="1">Uncharacterized protein</fullName>
    </submittedName>
</protein>
<proteinExistence type="predicted"/>
<comment type="caution">
    <text evidence="1">The sequence shown here is derived from an EMBL/GenBank/DDBJ whole genome shotgun (WGS) entry which is preliminary data.</text>
</comment>
<reference evidence="1" key="1">
    <citation type="journal article" date="2019" name="Sci. Rep.">
        <title>Draft genome of Tanacetum cinerariifolium, the natural source of mosquito coil.</title>
        <authorList>
            <person name="Yamashiro T."/>
            <person name="Shiraishi A."/>
            <person name="Satake H."/>
            <person name="Nakayama K."/>
        </authorList>
    </citation>
    <scope>NUCLEOTIDE SEQUENCE</scope>
</reference>
<name>A0A699ISR3_TANCI</name>
<accession>A0A699ISR3</accession>
<dbReference type="AlphaFoldDB" id="A0A699ISR3"/>
<organism evidence="1">
    <name type="scientific">Tanacetum cinerariifolium</name>
    <name type="common">Dalmatian daisy</name>
    <name type="synonym">Chrysanthemum cinerariifolium</name>
    <dbReference type="NCBI Taxonomy" id="118510"/>
    <lineage>
        <taxon>Eukaryota</taxon>
        <taxon>Viridiplantae</taxon>
        <taxon>Streptophyta</taxon>
        <taxon>Embryophyta</taxon>
        <taxon>Tracheophyta</taxon>
        <taxon>Spermatophyta</taxon>
        <taxon>Magnoliopsida</taxon>
        <taxon>eudicotyledons</taxon>
        <taxon>Gunneridae</taxon>
        <taxon>Pentapetalae</taxon>
        <taxon>asterids</taxon>
        <taxon>campanulids</taxon>
        <taxon>Asterales</taxon>
        <taxon>Asteraceae</taxon>
        <taxon>Asteroideae</taxon>
        <taxon>Anthemideae</taxon>
        <taxon>Anthemidinae</taxon>
        <taxon>Tanacetum</taxon>
    </lineage>
</organism>
<dbReference type="EMBL" id="BKCJ010323025">
    <property type="protein sequence ID" value="GEZ78318.1"/>
    <property type="molecule type" value="Genomic_DNA"/>
</dbReference>
<gene>
    <name evidence="1" type="ORF">Tci_550291</name>
</gene>